<protein>
    <submittedName>
        <fullName evidence="5">2-haloalkanoic acid dehalogenase</fullName>
    </submittedName>
    <submittedName>
        <fullName evidence="4">5-amino-6-(5-phospho-D-ribitylamino)uracil phosphatase YigB</fullName>
        <ecNumber evidence="4">3.1.3.104</ecNumber>
    </submittedName>
</protein>
<dbReference type="RefSeq" id="WP_069668065.1">
    <property type="nucleotide sequence ID" value="NZ_JAPFIM010000004.1"/>
</dbReference>
<name>A0A178JAC8_9VIBR</name>
<dbReference type="InterPro" id="IPR023214">
    <property type="entry name" value="HAD_sf"/>
</dbReference>
<evidence type="ECO:0000256" key="3">
    <source>
        <dbReference type="ARBA" id="ARBA00022842"/>
    </source>
</evidence>
<dbReference type="InterPro" id="IPR051400">
    <property type="entry name" value="HAD-like_hydrolase"/>
</dbReference>
<keyword evidence="7" id="KW-1185">Reference proteome</keyword>
<dbReference type="AlphaFoldDB" id="A0A178JAC8"/>
<dbReference type="Gene3D" id="3.40.50.1000">
    <property type="entry name" value="HAD superfamily/HAD-like"/>
    <property type="match status" value="1"/>
</dbReference>
<comment type="cofactor">
    <cofactor evidence="1">
        <name>Mg(2+)</name>
        <dbReference type="ChEBI" id="CHEBI:18420"/>
    </cofactor>
</comment>
<dbReference type="Pfam" id="PF00702">
    <property type="entry name" value="Hydrolase"/>
    <property type="match status" value="1"/>
</dbReference>
<evidence type="ECO:0000313" key="5">
    <source>
        <dbReference type="EMBL" id="OAM98559.1"/>
    </source>
</evidence>
<evidence type="ECO:0000256" key="1">
    <source>
        <dbReference type="ARBA" id="ARBA00001946"/>
    </source>
</evidence>
<dbReference type="Proteomes" id="UP000094761">
    <property type="component" value="Unassembled WGS sequence"/>
</dbReference>
<dbReference type="PANTHER" id="PTHR46470">
    <property type="entry name" value="N-ACYLNEURAMINATE-9-PHOSPHATASE"/>
    <property type="match status" value="1"/>
</dbReference>
<evidence type="ECO:0000256" key="2">
    <source>
        <dbReference type="ARBA" id="ARBA00022801"/>
    </source>
</evidence>
<dbReference type="Gene3D" id="1.20.120.1600">
    <property type="match status" value="1"/>
</dbReference>
<evidence type="ECO:0000313" key="7">
    <source>
        <dbReference type="Proteomes" id="UP001150001"/>
    </source>
</evidence>
<dbReference type="InterPro" id="IPR036412">
    <property type="entry name" value="HAD-like_sf"/>
</dbReference>
<dbReference type="GO" id="GO:0009231">
    <property type="term" value="P:riboflavin biosynthetic process"/>
    <property type="evidence" value="ECO:0007669"/>
    <property type="project" value="TreeGrafter"/>
</dbReference>
<dbReference type="PANTHER" id="PTHR46470:SF4">
    <property type="entry name" value="5-AMINO-6-(5-PHOSPHO-D-RIBITYLAMINO)URACIL PHOSPHATASE YIGB"/>
    <property type="match status" value="1"/>
</dbReference>
<dbReference type="GeneID" id="78076990"/>
<dbReference type="SUPFAM" id="SSF56784">
    <property type="entry name" value="HAD-like"/>
    <property type="match status" value="1"/>
</dbReference>
<dbReference type="Proteomes" id="UP001150001">
    <property type="component" value="Unassembled WGS sequence"/>
</dbReference>
<dbReference type="NCBIfam" id="NF008018">
    <property type="entry name" value="PRK10748.1"/>
    <property type="match status" value="1"/>
</dbReference>
<dbReference type="InterPro" id="IPR006439">
    <property type="entry name" value="HAD-SF_hydro_IA"/>
</dbReference>
<reference evidence="5 6" key="1">
    <citation type="submission" date="2016-03" db="EMBL/GenBank/DDBJ databases">
        <title>Draft genome sequence of the Vibrio tubiashii subs. europaeus.</title>
        <authorList>
            <person name="Spinard E."/>
            <person name="Dubert J."/>
            <person name="Nelson D.R."/>
            <person name="Barja J.L."/>
        </authorList>
    </citation>
    <scope>NUCLEOTIDE SEQUENCE [LARGE SCALE GENOMIC DNA]</scope>
    <source>
        <strain evidence="6">PP-638</strain>
        <strain evidence="5">PP2-638</strain>
    </source>
</reference>
<dbReference type="SFLD" id="SFLDG01129">
    <property type="entry name" value="C1.5:_HAD__Beta-PGM__Phosphata"/>
    <property type="match status" value="1"/>
</dbReference>
<dbReference type="SFLD" id="SFLDS00003">
    <property type="entry name" value="Haloacid_Dehalogenase"/>
    <property type="match status" value="1"/>
</dbReference>
<organism evidence="5 6">
    <name type="scientific">Vibrio europaeus</name>
    <dbReference type="NCBI Taxonomy" id="300876"/>
    <lineage>
        <taxon>Bacteria</taxon>
        <taxon>Pseudomonadati</taxon>
        <taxon>Pseudomonadota</taxon>
        <taxon>Gammaproteobacteria</taxon>
        <taxon>Vibrionales</taxon>
        <taxon>Vibrionaceae</taxon>
        <taxon>Vibrio</taxon>
        <taxon>Vibrio oreintalis group</taxon>
    </lineage>
</organism>
<dbReference type="NCBIfam" id="TIGR01549">
    <property type="entry name" value="HAD-SF-IA-v1"/>
    <property type="match status" value="1"/>
</dbReference>
<gene>
    <name evidence="4" type="primary">yigB</name>
    <name evidence="5" type="ORF">AZ468_14840</name>
    <name evidence="4" type="ORF">OPW20_21265</name>
</gene>
<reference evidence="4" key="2">
    <citation type="submission" date="2022-11" db="EMBL/GenBank/DDBJ databases">
        <title>Role of the vibriolysin VemA secreted by the emergent pathogen Vibrio europaeus in the colonization of Manila clam mucus.</title>
        <authorList>
            <person name="Martinez C."/>
            <person name="Rodriguez S."/>
            <person name="Vences A."/>
            <person name="Barja J.L."/>
            <person name="Toranzo A.E."/>
            <person name="Dubert J."/>
        </authorList>
    </citation>
    <scope>NUCLEOTIDE SEQUENCE</scope>
    <source>
        <strain evidence="4">3454</strain>
    </source>
</reference>
<accession>A0A178JAC8</accession>
<keyword evidence="3" id="KW-0460">Magnesium</keyword>
<comment type="caution">
    <text evidence="5">The sequence shown here is derived from an EMBL/GenBank/DDBJ whole genome shotgun (WGS) entry which is preliminary data.</text>
</comment>
<dbReference type="EC" id="3.1.3.104" evidence="4"/>
<evidence type="ECO:0000313" key="4">
    <source>
        <dbReference type="EMBL" id="MDC5742597.1"/>
    </source>
</evidence>
<dbReference type="GO" id="GO:0043726">
    <property type="term" value="F:5-amino-6-(5-phosphoribitylamino)uracil phosphatase activity"/>
    <property type="evidence" value="ECO:0007669"/>
    <property type="project" value="UniProtKB-EC"/>
</dbReference>
<sequence length="240" mass="27585">MQFFRHLKPIQAMTFDLDDTLYDNRPVIRQLETKMVAWLHKHHPISATKTLRWWYDLKRSLAEDDPWLLSDVTLWRFKQIEKGLYILGYQPQQAEQAANEAIDEVLRLRSDFTVPQESHEVLTELAKRIPLVAITNGNVDVEKIGLADYFSLVLKAGPDGYAKPHPQLFNKAQSFLSVPAENILHVGDHLISDVVGAKKSGYQACWYNDQGVNIYHVNKARMLPDVEVNRLHGLLLLSEM</sequence>
<dbReference type="EMBL" id="LUAX01000006">
    <property type="protein sequence ID" value="OAM98559.1"/>
    <property type="molecule type" value="Genomic_DNA"/>
</dbReference>
<dbReference type="EMBL" id="JAPFIT010000027">
    <property type="protein sequence ID" value="MDC5742597.1"/>
    <property type="molecule type" value="Genomic_DNA"/>
</dbReference>
<dbReference type="PRINTS" id="PR00413">
    <property type="entry name" value="HADHALOGNASE"/>
</dbReference>
<dbReference type="OrthoDB" id="367448at2"/>
<keyword evidence="2 4" id="KW-0378">Hydrolase</keyword>
<proteinExistence type="predicted"/>
<evidence type="ECO:0000313" key="6">
    <source>
        <dbReference type="Proteomes" id="UP000094761"/>
    </source>
</evidence>